<dbReference type="PANTHER" id="PTHR20935:SF0">
    <property type="entry name" value="SERINE_THREONINE-PROTEIN PHOSPHATASE PGAM5, MITOCHONDRIAL"/>
    <property type="match status" value="1"/>
</dbReference>
<dbReference type="SUPFAM" id="SSF53254">
    <property type="entry name" value="Phosphoglycerate mutase-like"/>
    <property type="match status" value="1"/>
</dbReference>
<evidence type="ECO:0000256" key="5">
    <source>
        <dbReference type="ARBA" id="ARBA00022801"/>
    </source>
</evidence>
<dbReference type="EC" id="3.1.3.16" evidence="3"/>
<keyword evidence="5" id="KW-0378">Hydrolase</keyword>
<evidence type="ECO:0000256" key="1">
    <source>
        <dbReference type="ARBA" id="ARBA00004294"/>
    </source>
</evidence>
<evidence type="ECO:0000256" key="10">
    <source>
        <dbReference type="ARBA" id="ARBA00039765"/>
    </source>
</evidence>
<evidence type="ECO:0000256" key="9">
    <source>
        <dbReference type="ARBA" id="ARBA00038605"/>
    </source>
</evidence>
<proteinExistence type="inferred from homology"/>
<evidence type="ECO:0000256" key="14">
    <source>
        <dbReference type="ARBA" id="ARBA00048336"/>
    </source>
</evidence>
<evidence type="ECO:0000313" key="16">
    <source>
        <dbReference type="EMBL" id="PCG65260.1"/>
    </source>
</evidence>
<evidence type="ECO:0000256" key="8">
    <source>
        <dbReference type="ARBA" id="ARBA00037234"/>
    </source>
</evidence>
<dbReference type="EMBL" id="NWSH01004296">
    <property type="protein sequence ID" value="PCG65260.1"/>
    <property type="molecule type" value="Genomic_DNA"/>
</dbReference>
<comment type="subunit">
    <text evidence="9">Interacts with Pk92B/ASK1.</text>
</comment>
<dbReference type="GO" id="GO:0005741">
    <property type="term" value="C:mitochondrial outer membrane"/>
    <property type="evidence" value="ECO:0007669"/>
    <property type="project" value="UniProtKB-SubCell"/>
</dbReference>
<keyword evidence="6" id="KW-0496">Mitochondrion</keyword>
<protein>
    <recommendedName>
        <fullName evidence="10">Serine/threonine-protein phosphatase PGAM5, mitochondrial</fullName>
        <ecNumber evidence="3">3.1.3.16</ecNumber>
    </recommendedName>
    <alternativeName>
        <fullName evidence="12">Phosphoglycerate mutase family member 5 homolog</fullName>
    </alternativeName>
    <alternativeName>
        <fullName evidence="11">Serine/threonine-protein phosphatase Pgam5, mitochondrial</fullName>
    </alternativeName>
</protein>
<feature type="region of interest" description="Disordered" evidence="15">
    <location>
        <begin position="281"/>
        <end position="303"/>
    </location>
</feature>
<comment type="function">
    <text evidence="8">Displays phosphatase activity for serine/threonine residues, and dephosphorylates and activates Pk92B kinase. Has apparently no phosphoglycerate mutase activity.</text>
</comment>
<evidence type="ECO:0000256" key="12">
    <source>
        <dbReference type="ARBA" id="ARBA00042520"/>
    </source>
</evidence>
<dbReference type="InterPro" id="IPR051021">
    <property type="entry name" value="Mito_Ser/Thr_phosphatase"/>
</dbReference>
<evidence type="ECO:0000256" key="15">
    <source>
        <dbReference type="SAM" id="MobiDB-lite"/>
    </source>
</evidence>
<dbReference type="CDD" id="cd07067">
    <property type="entry name" value="HP_PGM_like"/>
    <property type="match status" value="1"/>
</dbReference>
<dbReference type="SMART" id="SM00855">
    <property type="entry name" value="PGAM"/>
    <property type="match status" value="1"/>
</dbReference>
<evidence type="ECO:0000256" key="4">
    <source>
        <dbReference type="ARBA" id="ARBA00022787"/>
    </source>
</evidence>
<accession>A0A2A4J1E2</accession>
<dbReference type="InterPro" id="IPR013078">
    <property type="entry name" value="His_Pase_superF_clade-1"/>
</dbReference>
<feature type="region of interest" description="Disordered" evidence="15">
    <location>
        <begin position="63"/>
        <end position="82"/>
    </location>
</feature>
<comment type="caution">
    <text evidence="16">The sequence shown here is derived from an EMBL/GenBank/DDBJ whole genome shotgun (WGS) entry which is preliminary data.</text>
</comment>
<comment type="subcellular location">
    <subcellularLocation>
        <location evidence="1">Mitochondrion outer membrane</location>
    </subcellularLocation>
</comment>
<comment type="catalytic activity">
    <reaction evidence="14">
        <text>O-phospho-L-threonyl-[protein] + H2O = L-threonyl-[protein] + phosphate</text>
        <dbReference type="Rhea" id="RHEA:47004"/>
        <dbReference type="Rhea" id="RHEA-COMP:11060"/>
        <dbReference type="Rhea" id="RHEA-COMP:11605"/>
        <dbReference type="ChEBI" id="CHEBI:15377"/>
        <dbReference type="ChEBI" id="CHEBI:30013"/>
        <dbReference type="ChEBI" id="CHEBI:43474"/>
        <dbReference type="ChEBI" id="CHEBI:61977"/>
        <dbReference type="EC" id="3.1.3.16"/>
    </reaction>
</comment>
<dbReference type="Gene3D" id="3.40.50.1240">
    <property type="entry name" value="Phosphoglycerate mutase-like"/>
    <property type="match status" value="1"/>
</dbReference>
<dbReference type="AlphaFoldDB" id="A0A2A4J1E2"/>
<evidence type="ECO:0000256" key="6">
    <source>
        <dbReference type="ARBA" id="ARBA00023128"/>
    </source>
</evidence>
<sequence>MATWSRFQKVALLSLGAVGGGLAYYRINRDTDERRYNAHNSWTTNFTPSVQWDRNWDHREPESLVKPIKRSAGDRPEDDNKYNEKLEKAKSRAVRHLFLIRHGQYNIDGAKDTDRTLTELGRLQADFTGQRLALLDIKWDTLVKSTMTRAQETGNIIAKHLDKDIEVKNCQLIEEGAPIPPEPPVGHWRPEPKQFFQDSARIEAGFRRYFHRAPPEQTEDSYTMLVCHANVIRYFVCKALQFPPEGWLRISLNHASITWLSIMPNGNVVLRSLSDTGHMDPKYITSRNSSLKAKTRGSKEKKG</sequence>
<evidence type="ECO:0000256" key="11">
    <source>
        <dbReference type="ARBA" id="ARBA00040722"/>
    </source>
</evidence>
<dbReference type="InterPro" id="IPR029033">
    <property type="entry name" value="His_PPase_superfam"/>
</dbReference>
<evidence type="ECO:0000256" key="7">
    <source>
        <dbReference type="ARBA" id="ARBA00023136"/>
    </source>
</evidence>
<keyword evidence="4" id="KW-1000">Mitochondrion outer membrane</keyword>
<reference evidence="16" key="1">
    <citation type="submission" date="2017-09" db="EMBL/GenBank/DDBJ databases">
        <title>Contemporary evolution of a Lepidopteran species, Heliothis virescens, in response to modern agricultural practices.</title>
        <authorList>
            <person name="Fritz M.L."/>
            <person name="Deyonke A.M."/>
            <person name="Papanicolaou A."/>
            <person name="Micinski S."/>
            <person name="Westbrook J."/>
            <person name="Gould F."/>
        </authorList>
    </citation>
    <scope>NUCLEOTIDE SEQUENCE [LARGE SCALE GENOMIC DNA]</scope>
    <source>
        <strain evidence="16">HvINT-</strain>
        <tissue evidence="16">Whole body</tissue>
    </source>
</reference>
<organism evidence="16">
    <name type="scientific">Heliothis virescens</name>
    <name type="common">Tobacco budworm moth</name>
    <dbReference type="NCBI Taxonomy" id="7102"/>
    <lineage>
        <taxon>Eukaryota</taxon>
        <taxon>Metazoa</taxon>
        <taxon>Ecdysozoa</taxon>
        <taxon>Arthropoda</taxon>
        <taxon>Hexapoda</taxon>
        <taxon>Insecta</taxon>
        <taxon>Pterygota</taxon>
        <taxon>Neoptera</taxon>
        <taxon>Endopterygota</taxon>
        <taxon>Lepidoptera</taxon>
        <taxon>Glossata</taxon>
        <taxon>Ditrysia</taxon>
        <taxon>Noctuoidea</taxon>
        <taxon>Noctuidae</taxon>
        <taxon>Heliothinae</taxon>
        <taxon>Heliothis</taxon>
    </lineage>
</organism>
<comment type="similarity">
    <text evidence="2">Belongs to the phosphoglycerate mutase family. BPG-dependent PGAM subfamily.</text>
</comment>
<evidence type="ECO:0000256" key="2">
    <source>
        <dbReference type="ARBA" id="ARBA00006717"/>
    </source>
</evidence>
<gene>
    <name evidence="16" type="ORF">B5V51_9432</name>
</gene>
<keyword evidence="7" id="KW-0472">Membrane</keyword>
<dbReference type="PANTHER" id="PTHR20935">
    <property type="entry name" value="PHOSPHOGLYCERATE MUTASE-RELATED"/>
    <property type="match status" value="1"/>
</dbReference>
<dbReference type="STRING" id="7102.A0A2A4J1E2"/>
<name>A0A2A4J1E2_HELVI</name>
<evidence type="ECO:0000256" key="3">
    <source>
        <dbReference type="ARBA" id="ARBA00013081"/>
    </source>
</evidence>
<comment type="catalytic activity">
    <reaction evidence="13">
        <text>O-phospho-L-seryl-[protein] + H2O = L-seryl-[protein] + phosphate</text>
        <dbReference type="Rhea" id="RHEA:20629"/>
        <dbReference type="Rhea" id="RHEA-COMP:9863"/>
        <dbReference type="Rhea" id="RHEA-COMP:11604"/>
        <dbReference type="ChEBI" id="CHEBI:15377"/>
        <dbReference type="ChEBI" id="CHEBI:29999"/>
        <dbReference type="ChEBI" id="CHEBI:43474"/>
        <dbReference type="ChEBI" id="CHEBI:83421"/>
        <dbReference type="EC" id="3.1.3.16"/>
    </reaction>
</comment>
<feature type="compositionally biased region" description="Basic and acidic residues" evidence="15">
    <location>
        <begin position="71"/>
        <end position="82"/>
    </location>
</feature>
<evidence type="ECO:0000256" key="13">
    <source>
        <dbReference type="ARBA" id="ARBA00047761"/>
    </source>
</evidence>
<dbReference type="FunFam" id="3.40.50.1240:FF:000009">
    <property type="entry name" value="serine/threonine-protein phosphatase PGAM5, mitochondrial isoform X1"/>
    <property type="match status" value="1"/>
</dbReference>
<dbReference type="Pfam" id="PF00300">
    <property type="entry name" value="His_Phos_1"/>
    <property type="match status" value="2"/>
</dbReference>
<dbReference type="GO" id="GO:0004722">
    <property type="term" value="F:protein serine/threonine phosphatase activity"/>
    <property type="evidence" value="ECO:0007669"/>
    <property type="project" value="UniProtKB-EC"/>
</dbReference>
<dbReference type="GO" id="GO:0090141">
    <property type="term" value="P:positive regulation of mitochondrial fission"/>
    <property type="evidence" value="ECO:0007669"/>
    <property type="project" value="TreeGrafter"/>
</dbReference>